<comment type="subcellular location">
    <subcellularLocation>
        <location evidence="1">Membrane</location>
        <topology evidence="1">Single-pass membrane protein</topology>
    </subcellularLocation>
</comment>
<dbReference type="GO" id="GO:0015627">
    <property type="term" value="C:type II protein secretion system complex"/>
    <property type="evidence" value="ECO:0007669"/>
    <property type="project" value="InterPro"/>
</dbReference>
<dbReference type="SUPFAM" id="SSF54523">
    <property type="entry name" value="Pili subunits"/>
    <property type="match status" value="1"/>
</dbReference>
<dbReference type="GO" id="GO:0016020">
    <property type="term" value="C:membrane"/>
    <property type="evidence" value="ECO:0007669"/>
    <property type="project" value="UniProtKB-SubCell"/>
</dbReference>
<evidence type="ECO:0000256" key="6">
    <source>
        <dbReference type="SAM" id="Phobius"/>
    </source>
</evidence>
<sequence>MSNYKKQGFSLIELLVVMTIIGVLASLTVSSITTARTKAADAMKISDIRNLQIILERYVSKEGVYPDSLEFGAPLVSPSGRTYDDKLPAQPKGFLGNNCSSNAGYNYTTSDNKSKYTIGFCLNGRVSDCTPGNNKAVPNSICD</sequence>
<dbReference type="PRINTS" id="PR00813">
    <property type="entry name" value="BCTERIALGSPG"/>
</dbReference>
<accession>A0A2M6WU39</accession>
<evidence type="ECO:0000256" key="5">
    <source>
        <dbReference type="ARBA" id="ARBA00023136"/>
    </source>
</evidence>
<keyword evidence="4 6" id="KW-1133">Transmembrane helix</keyword>
<protein>
    <recommendedName>
        <fullName evidence="9">Type II secretion system protein GspG C-terminal domain-containing protein</fullName>
    </recommendedName>
</protein>
<dbReference type="EMBL" id="PFAM01000008">
    <property type="protein sequence ID" value="PIT96307.1"/>
    <property type="molecule type" value="Genomic_DNA"/>
</dbReference>
<dbReference type="PANTHER" id="PTHR30093">
    <property type="entry name" value="GENERAL SECRETION PATHWAY PROTEIN G"/>
    <property type="match status" value="1"/>
</dbReference>
<dbReference type="GO" id="GO:0015628">
    <property type="term" value="P:protein secretion by the type II secretion system"/>
    <property type="evidence" value="ECO:0007669"/>
    <property type="project" value="InterPro"/>
</dbReference>
<dbReference type="NCBIfam" id="TIGR02532">
    <property type="entry name" value="IV_pilin_GFxxxE"/>
    <property type="match status" value="1"/>
</dbReference>
<gene>
    <name evidence="7" type="ORF">COT94_01280</name>
</gene>
<dbReference type="Pfam" id="PF07963">
    <property type="entry name" value="N_methyl"/>
    <property type="match status" value="1"/>
</dbReference>
<name>A0A2M6WU39_9BACT</name>
<dbReference type="InterPro" id="IPR045584">
    <property type="entry name" value="Pilin-like"/>
</dbReference>
<dbReference type="InterPro" id="IPR000983">
    <property type="entry name" value="Bac_GSPG_pilin"/>
</dbReference>
<proteinExistence type="predicted"/>
<organism evidence="7 8">
    <name type="scientific">Candidatus Falkowbacteria bacterium CG10_big_fil_rev_8_21_14_0_10_37_14</name>
    <dbReference type="NCBI Taxonomy" id="1974561"/>
    <lineage>
        <taxon>Bacteria</taxon>
        <taxon>Candidatus Falkowiibacteriota</taxon>
    </lineage>
</organism>
<dbReference type="Gene3D" id="3.30.700.10">
    <property type="entry name" value="Glycoprotein, Type 4 Pilin"/>
    <property type="match status" value="1"/>
</dbReference>
<feature type="transmembrane region" description="Helical" evidence="6">
    <location>
        <begin position="12"/>
        <end position="32"/>
    </location>
</feature>
<reference evidence="8" key="1">
    <citation type="submission" date="2017-09" db="EMBL/GenBank/DDBJ databases">
        <title>Depth-based differentiation of microbial function through sediment-hosted aquifers and enrichment of novel symbionts in the deep terrestrial subsurface.</title>
        <authorList>
            <person name="Probst A.J."/>
            <person name="Ladd B."/>
            <person name="Jarett J.K."/>
            <person name="Geller-Mcgrath D.E."/>
            <person name="Sieber C.M.K."/>
            <person name="Emerson J.B."/>
            <person name="Anantharaman K."/>
            <person name="Thomas B.C."/>
            <person name="Malmstrom R."/>
            <person name="Stieglmeier M."/>
            <person name="Klingl A."/>
            <person name="Woyke T."/>
            <person name="Ryan C.M."/>
            <person name="Banfield J.F."/>
        </authorList>
    </citation>
    <scope>NUCLEOTIDE SEQUENCE [LARGE SCALE GENOMIC DNA]</scope>
</reference>
<dbReference type="Proteomes" id="UP000228533">
    <property type="component" value="Unassembled WGS sequence"/>
</dbReference>
<dbReference type="PANTHER" id="PTHR30093:SF44">
    <property type="entry name" value="TYPE II SECRETION SYSTEM CORE PROTEIN G"/>
    <property type="match status" value="1"/>
</dbReference>
<comment type="caution">
    <text evidence="7">The sequence shown here is derived from an EMBL/GenBank/DDBJ whole genome shotgun (WGS) entry which is preliminary data.</text>
</comment>
<evidence type="ECO:0000256" key="4">
    <source>
        <dbReference type="ARBA" id="ARBA00022989"/>
    </source>
</evidence>
<keyword evidence="2" id="KW-0488">Methylation</keyword>
<evidence type="ECO:0000256" key="1">
    <source>
        <dbReference type="ARBA" id="ARBA00004167"/>
    </source>
</evidence>
<evidence type="ECO:0000313" key="7">
    <source>
        <dbReference type="EMBL" id="PIT96307.1"/>
    </source>
</evidence>
<dbReference type="PROSITE" id="PS00409">
    <property type="entry name" value="PROKAR_NTER_METHYL"/>
    <property type="match status" value="1"/>
</dbReference>
<evidence type="ECO:0000313" key="8">
    <source>
        <dbReference type="Proteomes" id="UP000228533"/>
    </source>
</evidence>
<evidence type="ECO:0000256" key="2">
    <source>
        <dbReference type="ARBA" id="ARBA00022481"/>
    </source>
</evidence>
<dbReference type="AlphaFoldDB" id="A0A2M6WU39"/>
<keyword evidence="3 6" id="KW-0812">Transmembrane</keyword>
<keyword evidence="5 6" id="KW-0472">Membrane</keyword>
<evidence type="ECO:0000256" key="3">
    <source>
        <dbReference type="ARBA" id="ARBA00022692"/>
    </source>
</evidence>
<evidence type="ECO:0008006" key="9">
    <source>
        <dbReference type="Google" id="ProtNLM"/>
    </source>
</evidence>
<dbReference type="InterPro" id="IPR012902">
    <property type="entry name" value="N_methyl_site"/>
</dbReference>